<feature type="compositionally biased region" description="Basic residues" evidence="1">
    <location>
        <begin position="930"/>
        <end position="939"/>
    </location>
</feature>
<accession>A0A0N5A4S6</accession>
<feature type="compositionally biased region" description="Basic residues" evidence="1">
    <location>
        <begin position="880"/>
        <end position="889"/>
    </location>
</feature>
<feature type="compositionally biased region" description="Acidic residues" evidence="1">
    <location>
        <begin position="308"/>
        <end position="317"/>
    </location>
</feature>
<evidence type="ECO:0000256" key="1">
    <source>
        <dbReference type="SAM" id="MobiDB-lite"/>
    </source>
</evidence>
<dbReference type="Proteomes" id="UP000038045">
    <property type="component" value="Unplaced"/>
</dbReference>
<feature type="region of interest" description="Disordered" evidence="1">
    <location>
        <begin position="775"/>
        <end position="1033"/>
    </location>
</feature>
<feature type="compositionally biased region" description="Gly residues" evidence="1">
    <location>
        <begin position="373"/>
        <end position="382"/>
    </location>
</feature>
<feature type="compositionally biased region" description="Low complexity" evidence="1">
    <location>
        <begin position="178"/>
        <end position="187"/>
    </location>
</feature>
<evidence type="ECO:0000313" key="3">
    <source>
        <dbReference type="WBParaSite" id="PTRK_0001670500.1"/>
    </source>
</evidence>
<feature type="compositionally biased region" description="Low complexity" evidence="1">
    <location>
        <begin position="395"/>
        <end position="410"/>
    </location>
</feature>
<feature type="region of interest" description="Disordered" evidence="1">
    <location>
        <begin position="494"/>
        <end position="553"/>
    </location>
</feature>
<proteinExistence type="predicted"/>
<feature type="compositionally biased region" description="Basic residues" evidence="1">
    <location>
        <begin position="59"/>
        <end position="81"/>
    </location>
</feature>
<name>A0A0N5A4S6_PARTI</name>
<feature type="compositionally biased region" description="Low complexity" evidence="1">
    <location>
        <begin position="84"/>
        <end position="94"/>
    </location>
</feature>
<feature type="compositionally biased region" description="Basic residues" evidence="1">
    <location>
        <begin position="248"/>
        <end position="265"/>
    </location>
</feature>
<reference evidence="3" key="1">
    <citation type="submission" date="2017-02" db="UniProtKB">
        <authorList>
            <consortium name="WormBaseParasite"/>
        </authorList>
    </citation>
    <scope>IDENTIFICATION</scope>
</reference>
<protein>
    <submittedName>
        <fullName evidence="3">LigA</fullName>
    </submittedName>
</protein>
<feature type="region of interest" description="Disordered" evidence="1">
    <location>
        <begin position="1324"/>
        <end position="1343"/>
    </location>
</feature>
<feature type="compositionally biased region" description="Basic residues" evidence="1">
    <location>
        <begin position="831"/>
        <end position="840"/>
    </location>
</feature>
<feature type="compositionally biased region" description="Basic residues" evidence="1">
    <location>
        <begin position="26"/>
        <end position="44"/>
    </location>
</feature>
<feature type="compositionally biased region" description="Pro residues" evidence="1">
    <location>
        <begin position="674"/>
        <end position="685"/>
    </location>
</feature>
<feature type="region of interest" description="Disordered" evidence="1">
    <location>
        <begin position="301"/>
        <end position="474"/>
    </location>
</feature>
<dbReference type="WBParaSite" id="PTRK_0001670500.1">
    <property type="protein sequence ID" value="PTRK_0001670500.1"/>
    <property type="gene ID" value="PTRK_0001670500"/>
</dbReference>
<feature type="compositionally biased region" description="Basic and acidic residues" evidence="1">
    <location>
        <begin position="708"/>
        <end position="737"/>
    </location>
</feature>
<feature type="compositionally biased region" description="Low complexity" evidence="1">
    <location>
        <begin position="319"/>
        <end position="330"/>
    </location>
</feature>
<feature type="compositionally biased region" description="Basic and acidic residues" evidence="1">
    <location>
        <begin position="355"/>
        <end position="370"/>
    </location>
</feature>
<feature type="compositionally biased region" description="Basic and acidic residues" evidence="1">
    <location>
        <begin position="849"/>
        <end position="873"/>
    </location>
</feature>
<keyword evidence="2" id="KW-1185">Reference proteome</keyword>
<feature type="region of interest" description="Disordered" evidence="1">
    <location>
        <begin position="665"/>
        <end position="758"/>
    </location>
</feature>
<evidence type="ECO:0000313" key="2">
    <source>
        <dbReference type="Proteomes" id="UP000038045"/>
    </source>
</evidence>
<sequence>MGAAVGARHGVRLSPDHHRLSGGRAVPHRRRADHGRGPARRLRPAVRSGPVDRPAGGRTRPRRPAAQARRRAGPRPHRRHQEGRLPGSRLGPRGTRLDRVAHGGDSVRQPAWHGQGSGPDDVHHRHRRRAGSLDRAVGGNSGSDDARAHPRARQGAALRHKLGGGLHPQSGPEHLRPQPRGGRPLRLGRIDGVCGSRGGRLSRLCHDAPVAPPARRPARSSVGRGALHSLVRRRLRPPGPRPAGRGRSASRRPTGRRPTSTHRRRILAEGVHAVLGRIVQQARFGRHDGLGGVRSAAHLEHRAQGEDGGPDPDEGEGGDAQASQGLALQGADDEDDGRRQELQKAHAGQGHPARRPGEQGQRDDRRRSREQQPGGGGGGGGEMALTRRLDEDDPGQAGQGQQQAFHEQAGLGVDRDPFADDAVAGEAEGQQQRHPGHMAQSDRLKHHADRRQDDGDDAETVDPFTEQPGPSGHVQQRIEIIAQRGVQRPAVVHRHDIGGPVGGDQHRRQRQPAQHLGLAEDGDDLRPLARQHDQDQGPDQAPEGAVAHDLPGDPRRLAQDFAGLVRLDRVIELDIHSFGVADEHRHADAGDRQLDRRVDHLVGLVPHLGFLVGVAVVAERTNVGNDVEGDLLGELLRRGVAQAVDGLGLVPQLIHAFLASARNRLSRSNQNPPIRRPNPRPPSPGPIRGLSAGHDLPYPQRLRHSRGRGRDHARTGPGRPDRRAGAAGDRPVEEGAVRRPARGQGHLHLGPAGTRQVHADGPLLFLDARAEEGPRSLPRLHGAHPRPGETVARRHAAQPQGRVRNQQGRRPHSTDRGPDRLGGAPAVLRRTAGHGHRRRHDPGPAVRGPVREEGGAGRHLEPRARRPLQERHQPPALPALHRHHPPALRRGRDGGRPRLPPGPHGRGQGLVLAAGRRGAARLRDPVVRPQGRRAGRTHRPAGAGPRGEAGAHGRRHGARDLQRAVRPSLGAAGLSGRRPALPHPVPGRRAPAQPGQPPRGAPSGDVGGRALRGQDPPGRPGAGRARGPLHRRRRRLRALDRGDRLGEHRLLVVVGGELDDLFDAVRADQGRDADIEVRQAVFARQPHGARQDALLVQQVGLGHGDGRFSRGVEGRAGLQQSDDLAAALAGALDDGVQVGLRQEARGDRVRQRQAADRRVAHHRHHVVAVTAQGPGVDVLHRDAGLFSQEVGEAGRVQHAGHADDLLLGQTRELLQGPDHGVERVGDADDEGVGGVLLDALADGLHDFQVDADQVVAAHARLARHAGGDDADVGARDVGVVVGALQGHVLTEDGRGFGDVQSLALGGAFGDVEQDDVAQRFARGHVGQGSADHSGADKGDLRASHSGLSSRYCVCETVVAGTAV</sequence>
<organism evidence="2 3">
    <name type="scientific">Parastrongyloides trichosuri</name>
    <name type="common">Possum-specific nematode worm</name>
    <dbReference type="NCBI Taxonomy" id="131310"/>
    <lineage>
        <taxon>Eukaryota</taxon>
        <taxon>Metazoa</taxon>
        <taxon>Ecdysozoa</taxon>
        <taxon>Nematoda</taxon>
        <taxon>Chromadorea</taxon>
        <taxon>Rhabditida</taxon>
        <taxon>Tylenchina</taxon>
        <taxon>Panagrolaimomorpha</taxon>
        <taxon>Strongyloidoidea</taxon>
        <taxon>Strongyloididae</taxon>
        <taxon>Parastrongyloides</taxon>
    </lineage>
</organism>
<feature type="region of interest" description="Disordered" evidence="1">
    <location>
        <begin position="1"/>
        <end position="267"/>
    </location>
</feature>
<feature type="compositionally biased region" description="Basic and acidic residues" evidence="1">
    <location>
        <begin position="524"/>
        <end position="535"/>
    </location>
</feature>
<feature type="compositionally biased region" description="Basic and acidic residues" evidence="1">
    <location>
        <begin position="1333"/>
        <end position="1342"/>
    </location>
</feature>